<dbReference type="SUPFAM" id="SSF57567">
    <property type="entry name" value="Serine protease inhibitors"/>
    <property type="match status" value="1"/>
</dbReference>
<dbReference type="InterPro" id="IPR036084">
    <property type="entry name" value="Ser_inhib-like_sf"/>
</dbReference>
<gene>
    <name evidence="5" type="ORF">Dbus_chr2Rg1665</name>
</gene>
<name>A0A0M5J2Y9_DROBS</name>
<feature type="signal peptide" evidence="3">
    <location>
        <begin position="1"/>
        <end position="18"/>
    </location>
</feature>
<protein>
    <submittedName>
        <fullName evidence="5">CG34189</fullName>
    </submittedName>
</protein>
<sequence length="114" mass="12819">MLLLPAVCLVLIATPALLFNVVIVHETDPDPARHKYVWNPFLAFCGPNATRVLCAGVCPETCDFKSLQCTTHCGVHCKCKEGYVYHEPKLKCMLRSECPSNAFQREVQAHRVFQ</sequence>
<feature type="chain" id="PRO_5005803849" evidence="3">
    <location>
        <begin position="19"/>
        <end position="114"/>
    </location>
</feature>
<evidence type="ECO:0000256" key="3">
    <source>
        <dbReference type="SAM" id="SignalP"/>
    </source>
</evidence>
<keyword evidence="3" id="KW-0732">Signal</keyword>
<evidence type="ECO:0000256" key="1">
    <source>
        <dbReference type="ARBA" id="ARBA00022690"/>
    </source>
</evidence>
<dbReference type="PANTHER" id="PTHR23259">
    <property type="entry name" value="RIDDLE"/>
    <property type="match status" value="1"/>
</dbReference>
<dbReference type="GO" id="GO:0030414">
    <property type="term" value="F:peptidase inhibitor activity"/>
    <property type="evidence" value="ECO:0007669"/>
    <property type="project" value="UniProtKB-KW"/>
</dbReference>
<dbReference type="Proteomes" id="UP000494163">
    <property type="component" value="Chromosome 2R"/>
</dbReference>
<dbReference type="SMR" id="A0A0M5J2Y9"/>
<keyword evidence="2" id="KW-1015">Disulfide bond</keyword>
<accession>A0A0M5J2Y9</accession>
<proteinExistence type="predicted"/>
<dbReference type="InterPro" id="IPR051368">
    <property type="entry name" value="SerProtInhib-TIL_Domain"/>
</dbReference>
<dbReference type="OrthoDB" id="671595at2759"/>
<dbReference type="Pfam" id="PF01826">
    <property type="entry name" value="TIL"/>
    <property type="match status" value="1"/>
</dbReference>
<reference evidence="5 6" key="1">
    <citation type="submission" date="2015-08" db="EMBL/GenBank/DDBJ databases">
        <title>Ancestral chromatin configuration constrains chromatin evolution on differentiating sex chromosomes in Drosophila.</title>
        <authorList>
            <person name="Zhou Q."/>
            <person name="Bachtrog D."/>
        </authorList>
    </citation>
    <scope>NUCLEOTIDE SEQUENCE [LARGE SCALE GENOMIC DNA]</scope>
    <source>
        <tissue evidence="5">Whole larvae</tissue>
    </source>
</reference>
<keyword evidence="6" id="KW-1185">Reference proteome</keyword>
<dbReference type="Gene3D" id="2.10.25.10">
    <property type="entry name" value="Laminin"/>
    <property type="match status" value="1"/>
</dbReference>
<feature type="domain" description="TIL" evidence="4">
    <location>
        <begin position="45"/>
        <end position="98"/>
    </location>
</feature>
<dbReference type="InterPro" id="IPR002919">
    <property type="entry name" value="TIL_dom"/>
</dbReference>
<dbReference type="CDD" id="cd19941">
    <property type="entry name" value="TIL"/>
    <property type="match status" value="1"/>
</dbReference>
<dbReference type="PANTHER" id="PTHR23259:SF70">
    <property type="entry name" value="ACCESSORY GLAND PROTEIN ACP62F-RELATED"/>
    <property type="match status" value="1"/>
</dbReference>
<evidence type="ECO:0000256" key="2">
    <source>
        <dbReference type="ARBA" id="ARBA00023157"/>
    </source>
</evidence>
<evidence type="ECO:0000313" key="5">
    <source>
        <dbReference type="EMBL" id="ALC42086.1"/>
    </source>
</evidence>
<evidence type="ECO:0000259" key="4">
    <source>
        <dbReference type="Pfam" id="PF01826"/>
    </source>
</evidence>
<dbReference type="EMBL" id="CP012524">
    <property type="protein sequence ID" value="ALC42086.1"/>
    <property type="molecule type" value="Genomic_DNA"/>
</dbReference>
<organism evidence="5 6">
    <name type="scientific">Drosophila busckii</name>
    <name type="common">Fruit fly</name>
    <dbReference type="NCBI Taxonomy" id="30019"/>
    <lineage>
        <taxon>Eukaryota</taxon>
        <taxon>Metazoa</taxon>
        <taxon>Ecdysozoa</taxon>
        <taxon>Arthropoda</taxon>
        <taxon>Hexapoda</taxon>
        <taxon>Insecta</taxon>
        <taxon>Pterygota</taxon>
        <taxon>Neoptera</taxon>
        <taxon>Endopterygota</taxon>
        <taxon>Diptera</taxon>
        <taxon>Brachycera</taxon>
        <taxon>Muscomorpha</taxon>
        <taxon>Ephydroidea</taxon>
        <taxon>Drosophilidae</taxon>
        <taxon>Drosophila</taxon>
    </lineage>
</organism>
<evidence type="ECO:0000313" key="6">
    <source>
        <dbReference type="Proteomes" id="UP000494163"/>
    </source>
</evidence>
<keyword evidence="1" id="KW-0646">Protease inhibitor</keyword>
<dbReference type="OMA" id="KYIWNPF"/>
<dbReference type="AlphaFoldDB" id="A0A0M5J2Y9"/>